<dbReference type="PANTHER" id="PTHR32089:SF112">
    <property type="entry name" value="LYSOZYME-LIKE PROTEIN-RELATED"/>
    <property type="match status" value="1"/>
</dbReference>
<evidence type="ECO:0000256" key="4">
    <source>
        <dbReference type="PROSITE-ProRule" id="PRU00284"/>
    </source>
</evidence>
<keyword evidence="2 4" id="KW-0807">Transducer</keyword>
<evidence type="ECO:0000256" key="3">
    <source>
        <dbReference type="ARBA" id="ARBA00029447"/>
    </source>
</evidence>
<dbReference type="Proteomes" id="UP000180253">
    <property type="component" value="Unassembled WGS sequence"/>
</dbReference>
<dbReference type="GO" id="GO:0007165">
    <property type="term" value="P:signal transduction"/>
    <property type="evidence" value="ECO:0007669"/>
    <property type="project" value="UniProtKB-KW"/>
</dbReference>
<protein>
    <submittedName>
        <fullName evidence="7">Chemotaxis protein</fullName>
    </submittedName>
</protein>
<dbReference type="InterPro" id="IPR004090">
    <property type="entry name" value="Chemotax_Me-accpt_rcpt"/>
</dbReference>
<dbReference type="EMBL" id="MNAN01000009">
    <property type="protein sequence ID" value="OHU97702.1"/>
    <property type="molecule type" value="Genomic_DNA"/>
</dbReference>
<organism evidence="7 8">
    <name type="scientific">Pseudoalteromonas byunsanensis</name>
    <dbReference type="NCBI Taxonomy" id="327939"/>
    <lineage>
        <taxon>Bacteria</taxon>
        <taxon>Pseudomonadati</taxon>
        <taxon>Pseudomonadota</taxon>
        <taxon>Gammaproteobacteria</taxon>
        <taxon>Alteromonadales</taxon>
        <taxon>Pseudoalteromonadaceae</taxon>
        <taxon>Pseudoalteromonas</taxon>
    </lineage>
</organism>
<evidence type="ECO:0000256" key="1">
    <source>
        <dbReference type="ARBA" id="ARBA00004370"/>
    </source>
</evidence>
<comment type="caution">
    <text evidence="7">The sequence shown here is derived from an EMBL/GenBank/DDBJ whole genome shotgun (WGS) entry which is preliminary data.</text>
</comment>
<comment type="subcellular location">
    <subcellularLocation>
        <location evidence="1">Membrane</location>
    </subcellularLocation>
</comment>
<evidence type="ECO:0000313" key="8">
    <source>
        <dbReference type="Proteomes" id="UP000180253"/>
    </source>
</evidence>
<evidence type="ECO:0000256" key="2">
    <source>
        <dbReference type="ARBA" id="ARBA00023224"/>
    </source>
</evidence>
<dbReference type="SMART" id="SM00283">
    <property type="entry name" value="MA"/>
    <property type="match status" value="1"/>
</dbReference>
<feature type="domain" description="Methyl-accepting transducer" evidence="6">
    <location>
        <begin position="339"/>
        <end position="575"/>
    </location>
</feature>
<proteinExistence type="inferred from homology"/>
<evidence type="ECO:0000259" key="6">
    <source>
        <dbReference type="PROSITE" id="PS50111"/>
    </source>
</evidence>
<dbReference type="STRING" id="327939.BIW53_01030"/>
<keyword evidence="8" id="KW-1185">Reference proteome</keyword>
<evidence type="ECO:0000313" key="7">
    <source>
        <dbReference type="EMBL" id="OHU97702.1"/>
    </source>
</evidence>
<dbReference type="GO" id="GO:0004888">
    <property type="term" value="F:transmembrane signaling receptor activity"/>
    <property type="evidence" value="ECO:0007669"/>
    <property type="project" value="InterPro"/>
</dbReference>
<accession>A0A1S1NC29</accession>
<dbReference type="AlphaFoldDB" id="A0A1S1NC29"/>
<dbReference type="InterPro" id="IPR004089">
    <property type="entry name" value="MCPsignal_dom"/>
</dbReference>
<keyword evidence="5" id="KW-1133">Transmembrane helix</keyword>
<dbReference type="FunFam" id="1.10.287.950:FF:000001">
    <property type="entry name" value="Methyl-accepting chemotaxis sensory transducer"/>
    <property type="match status" value="1"/>
</dbReference>
<dbReference type="RefSeq" id="WP_070989791.1">
    <property type="nucleotide sequence ID" value="NZ_CBCSHD010000002.1"/>
</dbReference>
<reference evidence="7 8" key="1">
    <citation type="submission" date="2016-10" db="EMBL/GenBank/DDBJ databases">
        <title>Pseudoalteromonas amylolytica sp. nov., isolated from the surface seawater.</title>
        <authorList>
            <person name="Wu Y.-H."/>
            <person name="Cheng H."/>
            <person name="Jin X.-B."/>
            <person name="Wang C.-S."/>
            <person name="Xu X.-W."/>
        </authorList>
    </citation>
    <scope>NUCLEOTIDE SEQUENCE [LARGE SCALE GENOMIC DNA]</scope>
    <source>
        <strain evidence="7 8">JCM 12483</strain>
    </source>
</reference>
<dbReference type="PROSITE" id="PS50111">
    <property type="entry name" value="CHEMOTAXIS_TRANSDUC_2"/>
    <property type="match status" value="1"/>
</dbReference>
<evidence type="ECO:0000256" key="5">
    <source>
        <dbReference type="SAM" id="Phobius"/>
    </source>
</evidence>
<dbReference type="Pfam" id="PF00015">
    <property type="entry name" value="MCPsignal"/>
    <property type="match status" value="1"/>
</dbReference>
<dbReference type="GO" id="GO:0016020">
    <property type="term" value="C:membrane"/>
    <property type="evidence" value="ECO:0007669"/>
    <property type="project" value="UniProtKB-SubCell"/>
</dbReference>
<dbReference type="PANTHER" id="PTHR32089">
    <property type="entry name" value="METHYL-ACCEPTING CHEMOTAXIS PROTEIN MCPB"/>
    <property type="match status" value="1"/>
</dbReference>
<gene>
    <name evidence="7" type="ORF">BIW53_01030</name>
</gene>
<keyword evidence="5" id="KW-0812">Transmembrane</keyword>
<feature type="transmembrane region" description="Helical" evidence="5">
    <location>
        <begin position="265"/>
        <end position="284"/>
    </location>
</feature>
<sequence length="611" mass="66452">MKGIRSFCAPAIKLMASLKYKTKIGLVFGILLVPLSLSLFFLTSMLSQSINISIGQQAGLNLYPALLDNTMNMQEATNLSLAKQAGYNIDTKNSVIEQVSIQSLLAIDDDLARSYINRALVESTPKLLEHVNKLSEQANTVISEGQFNPDSFIALSNLNKALPEFFVQLSSKLHVAMAANNDIKPQLQPHLEQLQSSLNNYQNSIKKDLLDPDELQLSSAQFKRIHDNVINDVSHFIATATPMLKQLLQKKITQQSLIRNSVDTAAVISLLLAIYLMFGFYFAVVDSISAFSISAGRAAQGDLSAKATAFGNDEMSIIVEQYNKVISAFIALLKEVNSTSVSLDSATKKLSQISQDTRGDVGQQQIKISTIHGALSEMTQVADSVEHSAQHATELASTAAQQVKQGSHNTTQLAEHMALLQQEFEESRVALDKLAQDSQNISKVSAAISEIAEQTNLLALNAAIEAARAGEQGRGFAVVADEVRTLAKRTQQQTEEIHSIISSLQNASNDTQTKMRSSVEKMEQGVSAAEQTNQVLLLAQQSMVNIDEQGAHIAQLVQQQSQATQQALNDASEINNLAEHTLSSAVATEDDARKLATMAQHLQSAMSQFKT</sequence>
<dbReference type="SUPFAM" id="SSF58104">
    <property type="entry name" value="Methyl-accepting chemotaxis protein (MCP) signaling domain"/>
    <property type="match status" value="1"/>
</dbReference>
<dbReference type="OrthoDB" id="6315889at2"/>
<comment type="similarity">
    <text evidence="3">Belongs to the methyl-accepting chemotaxis (MCP) protein family.</text>
</comment>
<keyword evidence="5" id="KW-0472">Membrane</keyword>
<feature type="transmembrane region" description="Helical" evidence="5">
    <location>
        <begin position="24"/>
        <end position="42"/>
    </location>
</feature>
<name>A0A1S1NC29_9GAMM</name>
<dbReference type="Gene3D" id="1.10.287.950">
    <property type="entry name" value="Methyl-accepting chemotaxis protein"/>
    <property type="match status" value="1"/>
</dbReference>
<dbReference type="GO" id="GO:0006935">
    <property type="term" value="P:chemotaxis"/>
    <property type="evidence" value="ECO:0007669"/>
    <property type="project" value="InterPro"/>
</dbReference>
<dbReference type="PRINTS" id="PR00260">
    <property type="entry name" value="CHEMTRNSDUCR"/>
</dbReference>